<reference evidence="3" key="2">
    <citation type="submission" date="2020-08" db="EMBL/GenBank/DDBJ databases">
        <title>Plant Genome Project.</title>
        <authorList>
            <person name="Zhang R.-G."/>
        </authorList>
    </citation>
    <scope>NUCLEOTIDE SEQUENCE</scope>
    <source>
        <strain evidence="3">Huo1</strain>
        <tissue evidence="3">Leaf</tissue>
    </source>
</reference>
<comment type="caution">
    <text evidence="3">The sequence shown here is derived from an EMBL/GenBank/DDBJ whole genome shotgun (WGS) entry which is preliminary data.</text>
</comment>
<keyword evidence="1" id="KW-0732">Signal</keyword>
<gene>
    <name evidence="3" type="ORF">SASPL_103315</name>
</gene>
<evidence type="ECO:0000313" key="3">
    <source>
        <dbReference type="EMBL" id="KAG6438374.1"/>
    </source>
</evidence>
<sequence>MFWTPLSCSLFIITCCKAIWILNECNCHNLPSFMICSLNSRYFQEQLNWEHRARRFPAKSNLQSDATFVADKVNLGEDGWKERYYTEKFEAQSDDDRETVKKDAVRKPSFYILLTVFF</sequence>
<feature type="chain" id="PRO_5036464535" description="Xrn1 helical domain-containing protein" evidence="1">
    <location>
        <begin position="19"/>
        <end position="118"/>
    </location>
</feature>
<dbReference type="InterPro" id="IPR041412">
    <property type="entry name" value="Xrn1_helical"/>
</dbReference>
<dbReference type="EMBL" id="PNBA02000001">
    <property type="protein sequence ID" value="KAG6438374.1"/>
    <property type="molecule type" value="Genomic_DNA"/>
</dbReference>
<evidence type="ECO:0000259" key="2">
    <source>
        <dbReference type="Pfam" id="PF17846"/>
    </source>
</evidence>
<dbReference type="Proteomes" id="UP000298416">
    <property type="component" value="Unassembled WGS sequence"/>
</dbReference>
<dbReference type="AlphaFoldDB" id="A0A8X9AEG4"/>
<accession>A0A8X9AEG4</accession>
<evidence type="ECO:0000313" key="4">
    <source>
        <dbReference type="Proteomes" id="UP000298416"/>
    </source>
</evidence>
<dbReference type="Pfam" id="PF17846">
    <property type="entry name" value="XRN_M"/>
    <property type="match status" value="1"/>
</dbReference>
<proteinExistence type="predicted"/>
<evidence type="ECO:0000256" key="1">
    <source>
        <dbReference type="SAM" id="SignalP"/>
    </source>
</evidence>
<reference evidence="3" key="1">
    <citation type="submission" date="2018-01" db="EMBL/GenBank/DDBJ databases">
        <authorList>
            <person name="Mao J.F."/>
        </authorList>
    </citation>
    <scope>NUCLEOTIDE SEQUENCE</scope>
    <source>
        <strain evidence="3">Huo1</strain>
        <tissue evidence="3">Leaf</tissue>
    </source>
</reference>
<name>A0A8X9AEG4_SALSN</name>
<organism evidence="3">
    <name type="scientific">Salvia splendens</name>
    <name type="common">Scarlet sage</name>
    <dbReference type="NCBI Taxonomy" id="180675"/>
    <lineage>
        <taxon>Eukaryota</taxon>
        <taxon>Viridiplantae</taxon>
        <taxon>Streptophyta</taxon>
        <taxon>Embryophyta</taxon>
        <taxon>Tracheophyta</taxon>
        <taxon>Spermatophyta</taxon>
        <taxon>Magnoliopsida</taxon>
        <taxon>eudicotyledons</taxon>
        <taxon>Gunneridae</taxon>
        <taxon>Pentapetalae</taxon>
        <taxon>asterids</taxon>
        <taxon>lamiids</taxon>
        <taxon>Lamiales</taxon>
        <taxon>Lamiaceae</taxon>
        <taxon>Nepetoideae</taxon>
        <taxon>Mentheae</taxon>
        <taxon>Salviinae</taxon>
        <taxon>Salvia</taxon>
        <taxon>Salvia subgen. Calosphace</taxon>
        <taxon>core Calosphace</taxon>
    </lineage>
</organism>
<feature type="signal peptide" evidence="1">
    <location>
        <begin position="1"/>
        <end position="18"/>
    </location>
</feature>
<protein>
    <recommendedName>
        <fullName evidence="2">Xrn1 helical domain-containing protein</fullName>
    </recommendedName>
</protein>
<keyword evidence="4" id="KW-1185">Reference proteome</keyword>
<feature type="domain" description="Xrn1 helical" evidence="2">
    <location>
        <begin position="51"/>
        <end position="102"/>
    </location>
</feature>